<evidence type="ECO:0000313" key="2">
    <source>
        <dbReference type="Proteomes" id="UP000481643"/>
    </source>
</evidence>
<comment type="caution">
    <text evidence="1">The sequence shown here is derived from an EMBL/GenBank/DDBJ whole genome shotgun (WGS) entry which is preliminary data.</text>
</comment>
<reference evidence="1 2" key="1">
    <citation type="submission" date="2019-09" db="EMBL/GenBank/DDBJ databases">
        <title>Taxonomic organization of the family Brucellaceae based on a phylogenomic approach.</title>
        <authorList>
            <person name="Leclercq S."/>
            <person name="Cloeckaert A."/>
            <person name="Zygmunt M.S."/>
        </authorList>
    </citation>
    <scope>NUCLEOTIDE SEQUENCE [LARGE SCALE GENOMIC DNA]</scope>
    <source>
        <strain evidence="1 2">WS1830</strain>
    </source>
</reference>
<gene>
    <name evidence="1" type="ORF">F9L08_14175</name>
</gene>
<protein>
    <submittedName>
        <fullName evidence="1">Septum formation inhibitor-activating ATPase</fullName>
    </submittedName>
</protein>
<sequence length="498" mass="56112">MAATLSELLEKAASAQEPQITGKIAIGQGGVDPLGLRQINFGLMDRVFPDLNNVARHIRPYVVMAWAWRRVRRILERDKKKGALDSELRDFVDRIEAIYAWSQFLIHPDADLPGAVAMRKLFDVKSYVFGGEEWERRRDMRRYSTGLISPLNYGPSLQTMGWIVRADEGKGVFWAPPELDPVLDAFERKIEGELDHPAFSRFGTVKVKRKEAERWGKLWSMKKPIAVERRAMFDRLGGPLAPSARQRGIALALAGVKDLGEQERDLDTIRARMSDLAEAWEDSNACLPVGADWRAVQVRQVFRLALEGLFFWIVERLGDGPMHSPALADEFLGELGKNRLPKSAGVWLLSRSVRKNPVEVLSTIQGALRSRRGLASAIVLGLRHALQEAPAEALGFESFDRLPLARAREEAEHWRDFAPREFLVRVVETWIMAQHTYWCVNRGLADARGRGKTILRLRIVMDEGGWTQTPGTTLGNPPEATPDRLDTAISLLEECGRL</sequence>
<dbReference type="Proteomes" id="UP000481643">
    <property type="component" value="Unassembled WGS sequence"/>
</dbReference>
<proteinExistence type="predicted"/>
<accession>A0A6L3YND1</accession>
<dbReference type="RefSeq" id="WP_151652084.1">
    <property type="nucleotide sequence ID" value="NZ_WBVX01000013.1"/>
</dbReference>
<organism evidence="1 2">
    <name type="scientific">Brucella tritici</name>
    <dbReference type="NCBI Taxonomy" id="94626"/>
    <lineage>
        <taxon>Bacteria</taxon>
        <taxon>Pseudomonadati</taxon>
        <taxon>Pseudomonadota</taxon>
        <taxon>Alphaproteobacteria</taxon>
        <taxon>Hyphomicrobiales</taxon>
        <taxon>Brucellaceae</taxon>
        <taxon>Brucella/Ochrobactrum group</taxon>
        <taxon>Brucella</taxon>
    </lineage>
</organism>
<name>A0A6L3YND1_9HYPH</name>
<dbReference type="AlphaFoldDB" id="A0A6L3YND1"/>
<dbReference type="EMBL" id="WBVX01000013">
    <property type="protein sequence ID" value="KAB2684430.1"/>
    <property type="molecule type" value="Genomic_DNA"/>
</dbReference>
<evidence type="ECO:0000313" key="1">
    <source>
        <dbReference type="EMBL" id="KAB2684430.1"/>
    </source>
</evidence>